<dbReference type="Pfam" id="PF14736">
    <property type="entry name" value="N_Asn_amidohyd"/>
    <property type="match status" value="1"/>
</dbReference>
<dbReference type="InterPro" id="IPR026750">
    <property type="entry name" value="NTAN1"/>
</dbReference>
<dbReference type="GO" id="GO:0005634">
    <property type="term" value="C:nucleus"/>
    <property type="evidence" value="ECO:0007669"/>
    <property type="project" value="TreeGrafter"/>
</dbReference>
<keyword evidence="2" id="KW-1185">Reference proteome</keyword>
<evidence type="ECO:0000313" key="1">
    <source>
        <dbReference type="EMBL" id="CAL1409245.1"/>
    </source>
</evidence>
<dbReference type="GO" id="GO:0008418">
    <property type="term" value="F:protein-N-terminal asparagine amidohydrolase activity"/>
    <property type="evidence" value="ECO:0007669"/>
    <property type="project" value="InterPro"/>
</dbReference>
<sequence>MGAITVMRSIPINTFFRLKHPQGLVFPACFDRTRRCPNENVRRIRVSASYEDPTWKGANRWEHMIYSNRSDRSFYKLNVAFALQDLSDEEILLQCSTSPSAEGPDFVNNMKR</sequence>
<evidence type="ECO:0000313" key="2">
    <source>
        <dbReference type="Proteomes" id="UP001497516"/>
    </source>
</evidence>
<proteinExistence type="predicted"/>
<organism evidence="1 2">
    <name type="scientific">Linum trigynum</name>
    <dbReference type="NCBI Taxonomy" id="586398"/>
    <lineage>
        <taxon>Eukaryota</taxon>
        <taxon>Viridiplantae</taxon>
        <taxon>Streptophyta</taxon>
        <taxon>Embryophyta</taxon>
        <taxon>Tracheophyta</taxon>
        <taxon>Spermatophyta</taxon>
        <taxon>Magnoliopsida</taxon>
        <taxon>eudicotyledons</taxon>
        <taxon>Gunneridae</taxon>
        <taxon>Pentapetalae</taxon>
        <taxon>rosids</taxon>
        <taxon>fabids</taxon>
        <taxon>Malpighiales</taxon>
        <taxon>Linaceae</taxon>
        <taxon>Linum</taxon>
    </lineage>
</organism>
<dbReference type="PANTHER" id="PTHR12498">
    <property type="entry name" value="N-TERMINAL ASPARAGINE AMIDOHYDROLASE"/>
    <property type="match status" value="1"/>
</dbReference>
<name>A0AAV2GEW2_9ROSI</name>
<dbReference type="Proteomes" id="UP001497516">
    <property type="component" value="Chromosome 8"/>
</dbReference>
<gene>
    <name evidence="1" type="ORF">LTRI10_LOCUS48760</name>
</gene>
<protein>
    <submittedName>
        <fullName evidence="1">Uncharacterized protein</fullName>
    </submittedName>
</protein>
<dbReference type="AlphaFoldDB" id="A0AAV2GEW2"/>
<dbReference type="PANTHER" id="PTHR12498:SF0">
    <property type="entry name" value="PROTEIN N-TERMINAL ASPARAGINE AMIDOHYDROLASE"/>
    <property type="match status" value="1"/>
</dbReference>
<accession>A0AAV2GEW2</accession>
<dbReference type="EMBL" id="OZ034821">
    <property type="protein sequence ID" value="CAL1409245.1"/>
    <property type="molecule type" value="Genomic_DNA"/>
</dbReference>
<reference evidence="1 2" key="1">
    <citation type="submission" date="2024-04" db="EMBL/GenBank/DDBJ databases">
        <authorList>
            <person name="Fracassetti M."/>
        </authorList>
    </citation>
    <scope>NUCLEOTIDE SEQUENCE [LARGE SCALE GENOMIC DNA]</scope>
</reference>
<dbReference type="GO" id="GO:0006511">
    <property type="term" value="P:ubiquitin-dependent protein catabolic process"/>
    <property type="evidence" value="ECO:0007669"/>
    <property type="project" value="TreeGrafter"/>
</dbReference>